<dbReference type="PANTHER" id="PTHR47939">
    <property type="entry name" value="MEMBRANE-ASSOCIATED SALT-INDUCIBLE PROTEIN-LIKE"/>
    <property type="match status" value="1"/>
</dbReference>
<reference evidence="4" key="1">
    <citation type="submission" date="2023-05" db="EMBL/GenBank/DDBJ databases">
        <title>Nepenthes gracilis genome sequencing.</title>
        <authorList>
            <person name="Fukushima K."/>
        </authorList>
    </citation>
    <scope>NUCLEOTIDE SEQUENCE</scope>
    <source>
        <strain evidence="4">SING2019-196</strain>
    </source>
</reference>
<accession>A0AAD3RZZ2</accession>
<dbReference type="InterPro" id="IPR011990">
    <property type="entry name" value="TPR-like_helical_dom_sf"/>
</dbReference>
<evidence type="ECO:0000256" key="3">
    <source>
        <dbReference type="PROSITE-ProRule" id="PRU00708"/>
    </source>
</evidence>
<name>A0AAD3RZZ2_NEPGR</name>
<evidence type="ECO:0000313" key="5">
    <source>
        <dbReference type="Proteomes" id="UP001279734"/>
    </source>
</evidence>
<dbReference type="NCBIfam" id="TIGR00756">
    <property type="entry name" value="PPR"/>
    <property type="match status" value="3"/>
</dbReference>
<sequence>MNSSRITNSKLFFRSFSTNSNLQHLNPTPSNPITRVNPEHLLRVCTILYQQQHSSDSKLRNNLQKTRFDVTHEFFLQVCNKFPLSWRPVFRFYQFSLTRPGFTHTSVSFNKMVDVIGRSRNTDLFWDVLHEMARRRLVNDRTFRIALRTLAKARELKKCVDFFHLMGAHDYGYSLDTLNKVVETLCSDRLVDEAKHVVVKLKDWIKPNGVTYKFLISGYCHRGDMIEASKMWNLMVDEGYEADINAADTMMETFFKNNQFNQGLKLFQTMRMNRIDELGISTYRIVIKWMCRKGKLGEAHLVFEEMLRRGIQVDDLTIASIIYGLVSKSRVGDAYMILEKIEKPDINVYHGLIKGFLRTRKLSEATEVFREMIRQGCEPIMHTYIMMLQGHLGKRGRKGRDPLVNFDTIFVGGLVKEGKSLEATKYVERAMRRGVEVPKFDFNKFLHYYSNEEGVVMFEEVGKKLREVGLFDLADIFLRYGEKMATRDRRRQSM</sequence>
<proteinExistence type="inferred from homology"/>
<keyword evidence="2" id="KW-0677">Repeat</keyword>
<feature type="repeat" description="PPR" evidence="3">
    <location>
        <begin position="345"/>
        <end position="379"/>
    </location>
</feature>
<evidence type="ECO:0000313" key="4">
    <source>
        <dbReference type="EMBL" id="GMH01788.1"/>
    </source>
</evidence>
<dbReference type="InterPro" id="IPR050667">
    <property type="entry name" value="PPR-containing_protein"/>
</dbReference>
<feature type="repeat" description="PPR" evidence="3">
    <location>
        <begin position="279"/>
        <end position="313"/>
    </location>
</feature>
<organism evidence="4 5">
    <name type="scientific">Nepenthes gracilis</name>
    <name type="common">Slender pitcher plant</name>
    <dbReference type="NCBI Taxonomy" id="150966"/>
    <lineage>
        <taxon>Eukaryota</taxon>
        <taxon>Viridiplantae</taxon>
        <taxon>Streptophyta</taxon>
        <taxon>Embryophyta</taxon>
        <taxon>Tracheophyta</taxon>
        <taxon>Spermatophyta</taxon>
        <taxon>Magnoliopsida</taxon>
        <taxon>eudicotyledons</taxon>
        <taxon>Gunneridae</taxon>
        <taxon>Pentapetalae</taxon>
        <taxon>Caryophyllales</taxon>
        <taxon>Nepenthaceae</taxon>
        <taxon>Nepenthes</taxon>
    </lineage>
</organism>
<protein>
    <recommendedName>
        <fullName evidence="6">Pentatricopeptide repeat-containing protein</fullName>
    </recommendedName>
</protein>
<dbReference type="InterPro" id="IPR002885">
    <property type="entry name" value="PPR_rpt"/>
</dbReference>
<comment type="similarity">
    <text evidence="1">Belongs to the PPR family. P subfamily.</text>
</comment>
<keyword evidence="5" id="KW-1185">Reference proteome</keyword>
<feature type="repeat" description="PPR" evidence="3">
    <location>
        <begin position="208"/>
        <end position="242"/>
    </location>
</feature>
<dbReference type="PANTHER" id="PTHR47939:SF12">
    <property type="entry name" value="PENTACOTRIPEPTIDE-REPEAT REGION OF PRORP DOMAIN-CONTAINING PROTEIN"/>
    <property type="match status" value="1"/>
</dbReference>
<dbReference type="Pfam" id="PF13041">
    <property type="entry name" value="PPR_2"/>
    <property type="match status" value="2"/>
</dbReference>
<evidence type="ECO:0000256" key="2">
    <source>
        <dbReference type="ARBA" id="ARBA00022737"/>
    </source>
</evidence>
<dbReference type="AlphaFoldDB" id="A0AAD3RZZ2"/>
<dbReference type="Pfam" id="PF12854">
    <property type="entry name" value="PPR_1"/>
    <property type="match status" value="1"/>
</dbReference>
<gene>
    <name evidence="4" type="ORF">Nepgr_003627</name>
</gene>
<dbReference type="PROSITE" id="PS51375">
    <property type="entry name" value="PPR"/>
    <property type="match status" value="3"/>
</dbReference>
<comment type="caution">
    <text evidence="4">The sequence shown here is derived from an EMBL/GenBank/DDBJ whole genome shotgun (WGS) entry which is preliminary data.</text>
</comment>
<evidence type="ECO:0000256" key="1">
    <source>
        <dbReference type="ARBA" id="ARBA00007626"/>
    </source>
</evidence>
<dbReference type="Proteomes" id="UP001279734">
    <property type="component" value="Unassembled WGS sequence"/>
</dbReference>
<dbReference type="EMBL" id="BSYO01000003">
    <property type="protein sequence ID" value="GMH01788.1"/>
    <property type="molecule type" value="Genomic_DNA"/>
</dbReference>
<evidence type="ECO:0008006" key="6">
    <source>
        <dbReference type="Google" id="ProtNLM"/>
    </source>
</evidence>
<dbReference type="Gene3D" id="1.25.40.10">
    <property type="entry name" value="Tetratricopeptide repeat domain"/>
    <property type="match status" value="3"/>
</dbReference>